<evidence type="ECO:0000256" key="2">
    <source>
        <dbReference type="SAM" id="Phobius"/>
    </source>
</evidence>
<keyword evidence="2" id="KW-1133">Transmembrane helix</keyword>
<feature type="region of interest" description="Disordered" evidence="1">
    <location>
        <begin position="233"/>
        <end position="257"/>
    </location>
</feature>
<comment type="caution">
    <text evidence="3">The sequence shown here is derived from an EMBL/GenBank/DDBJ whole genome shotgun (WGS) entry which is preliminary data.</text>
</comment>
<sequence>MDIGTSCHETISFIYNLVRISILSVSLVGVKCADLIVPAFLTELICKGLRLLVPLLESNQFGILFDDQLEGLVGGILSIEARDMDMKILSSLESNNTLARFLGQVTHLVASLTLDRGGSISSDNFLPSILLLMEIGVAVVIVVVAIVMVVIVGGESSPIIKLSFVIVGFEAVTFPLILQGNPLMKTSIIFSEFDTMASSSSVSNLSKSHYMITRPFPRPLILSSISSMRLRGRKKSRGLNSDDGNTRGGSKKVGGAIGAGGRIDGSSEVKEKVFPNEVGEKFGEAKGSPWPIKGTLRQSLRLQKLISQLEILGESLSQEDINLKFLRSPPTEWRTHTLIWRNKADLEDHSLDDLFKNLKIYEAEVKSLSSTSHSTQNIAFLSLQNTNTTNESVSAVPSISAASTMAPASILPNVDHLNADDLEEIDLKWQMAMLTMRVRRFLQRTRRNLGANGTTAIGFDMSKVKCYNFHRRCHFVREYRSPRNTRNKDTQRRTNPVETSTYNALVSQYDGVGSYDWSFQADEEPTNYALMAFTSSSSFSSSGSDSEVAPFSKECTKAYATLQSHYDKLIIDFRKSQFDVLSYKSGLESVEARLVTYQHNENVFEEDIKLLKLDNAKRQCTSRT</sequence>
<evidence type="ECO:0000256" key="1">
    <source>
        <dbReference type="SAM" id="MobiDB-lite"/>
    </source>
</evidence>
<evidence type="ECO:0000313" key="3">
    <source>
        <dbReference type="EMBL" id="GEU80358.1"/>
    </source>
</evidence>
<dbReference type="EMBL" id="BKCJ010008062">
    <property type="protein sequence ID" value="GEU80358.1"/>
    <property type="molecule type" value="Genomic_DNA"/>
</dbReference>
<keyword evidence="2" id="KW-0812">Transmembrane</keyword>
<feature type="transmembrane region" description="Helical" evidence="2">
    <location>
        <begin position="159"/>
        <end position="178"/>
    </location>
</feature>
<feature type="transmembrane region" description="Helical" evidence="2">
    <location>
        <begin position="129"/>
        <end position="153"/>
    </location>
</feature>
<reference evidence="3" key="1">
    <citation type="journal article" date="2019" name="Sci. Rep.">
        <title>Draft genome of Tanacetum cinerariifolium, the natural source of mosquito coil.</title>
        <authorList>
            <person name="Yamashiro T."/>
            <person name="Shiraishi A."/>
            <person name="Satake H."/>
            <person name="Nakayama K."/>
        </authorList>
    </citation>
    <scope>NUCLEOTIDE SEQUENCE</scope>
</reference>
<gene>
    <name evidence="3" type="ORF">Tci_052336</name>
</gene>
<keyword evidence="2" id="KW-0472">Membrane</keyword>
<proteinExistence type="predicted"/>
<organism evidence="3">
    <name type="scientific">Tanacetum cinerariifolium</name>
    <name type="common">Dalmatian daisy</name>
    <name type="synonym">Chrysanthemum cinerariifolium</name>
    <dbReference type="NCBI Taxonomy" id="118510"/>
    <lineage>
        <taxon>Eukaryota</taxon>
        <taxon>Viridiplantae</taxon>
        <taxon>Streptophyta</taxon>
        <taxon>Embryophyta</taxon>
        <taxon>Tracheophyta</taxon>
        <taxon>Spermatophyta</taxon>
        <taxon>Magnoliopsida</taxon>
        <taxon>eudicotyledons</taxon>
        <taxon>Gunneridae</taxon>
        <taxon>Pentapetalae</taxon>
        <taxon>asterids</taxon>
        <taxon>campanulids</taxon>
        <taxon>Asterales</taxon>
        <taxon>Asteraceae</taxon>
        <taxon>Asteroideae</taxon>
        <taxon>Anthemideae</taxon>
        <taxon>Anthemidinae</taxon>
        <taxon>Tanacetum</taxon>
    </lineage>
</organism>
<name>A0A6L2N2E1_TANCI</name>
<dbReference type="AlphaFoldDB" id="A0A6L2N2E1"/>
<accession>A0A6L2N2E1</accession>
<protein>
    <submittedName>
        <fullName evidence="3">Uncharacterized protein</fullName>
    </submittedName>
</protein>